<keyword evidence="3" id="KW-0815">Transposition</keyword>
<comment type="function">
    <text evidence="1">Required for the transposition of the insertion element.</text>
</comment>
<proteinExistence type="inferred from homology"/>
<dbReference type="Pfam" id="PF00665">
    <property type="entry name" value="rve"/>
    <property type="match status" value="1"/>
</dbReference>
<dbReference type="PROSITE" id="PS50994">
    <property type="entry name" value="INTEGRASE"/>
    <property type="match status" value="1"/>
</dbReference>
<evidence type="ECO:0000256" key="1">
    <source>
        <dbReference type="ARBA" id="ARBA00002190"/>
    </source>
</evidence>
<evidence type="ECO:0000256" key="4">
    <source>
        <dbReference type="ARBA" id="ARBA00023125"/>
    </source>
</evidence>
<reference evidence="7" key="1">
    <citation type="submission" date="2016-10" db="EMBL/GenBank/DDBJ databases">
        <title>Sequence of Gallionella enrichment culture.</title>
        <authorList>
            <person name="Poehlein A."/>
            <person name="Muehling M."/>
            <person name="Daniel R."/>
        </authorList>
    </citation>
    <scope>NUCLEOTIDE SEQUENCE</scope>
</reference>
<dbReference type="PROSITE" id="PS01043">
    <property type="entry name" value="TRANSPOSASE_IS30"/>
    <property type="match status" value="1"/>
</dbReference>
<keyword evidence="4" id="KW-0238">DNA-binding</keyword>
<gene>
    <name evidence="7" type="ORF">GALL_15150</name>
</gene>
<dbReference type="InterPro" id="IPR001584">
    <property type="entry name" value="Integrase_cat-core"/>
</dbReference>
<dbReference type="GO" id="GO:0006313">
    <property type="term" value="P:DNA transposition"/>
    <property type="evidence" value="ECO:0007669"/>
    <property type="project" value="InterPro"/>
</dbReference>
<comment type="caution">
    <text evidence="7">The sequence shown here is derived from an EMBL/GenBank/DDBJ whole genome shotgun (WGS) entry which is preliminary data.</text>
</comment>
<dbReference type="PANTHER" id="PTHR10948:SF23">
    <property type="entry name" value="TRANSPOSASE INSI FOR INSERTION SEQUENCE ELEMENT IS30A-RELATED"/>
    <property type="match status" value="1"/>
</dbReference>
<dbReference type="InterPro" id="IPR025246">
    <property type="entry name" value="IS30-like_HTH"/>
</dbReference>
<keyword evidence="5" id="KW-0233">DNA recombination</keyword>
<dbReference type="InterPro" id="IPR012337">
    <property type="entry name" value="RNaseH-like_sf"/>
</dbReference>
<evidence type="ECO:0000256" key="3">
    <source>
        <dbReference type="ARBA" id="ARBA00022578"/>
    </source>
</evidence>
<protein>
    <submittedName>
        <fullName evidence="7">Integrase core domain protein</fullName>
    </submittedName>
</protein>
<evidence type="ECO:0000256" key="2">
    <source>
        <dbReference type="ARBA" id="ARBA00006363"/>
    </source>
</evidence>
<dbReference type="InterPro" id="IPR001598">
    <property type="entry name" value="Transposase_IS30_CS"/>
</dbReference>
<comment type="similarity">
    <text evidence="2">Belongs to the transposase IS30 family.</text>
</comment>
<dbReference type="InterPro" id="IPR053392">
    <property type="entry name" value="Transposase_IS30-like"/>
</dbReference>
<dbReference type="GO" id="GO:0003677">
    <property type="term" value="F:DNA binding"/>
    <property type="evidence" value="ECO:0007669"/>
    <property type="project" value="UniProtKB-KW"/>
</dbReference>
<dbReference type="EMBL" id="MLJW01000003">
    <property type="protein sequence ID" value="OIR18188.1"/>
    <property type="molecule type" value="Genomic_DNA"/>
</dbReference>
<evidence type="ECO:0000313" key="7">
    <source>
        <dbReference type="EMBL" id="OIR18188.1"/>
    </source>
</evidence>
<dbReference type="PANTHER" id="PTHR10948">
    <property type="entry name" value="TRANSPOSASE"/>
    <property type="match status" value="1"/>
</dbReference>
<dbReference type="GO" id="GO:0005829">
    <property type="term" value="C:cytosol"/>
    <property type="evidence" value="ECO:0007669"/>
    <property type="project" value="TreeGrafter"/>
</dbReference>
<dbReference type="NCBIfam" id="NF033563">
    <property type="entry name" value="transpos_IS30"/>
    <property type="match status" value="1"/>
</dbReference>
<organism evidence="7">
    <name type="scientific">mine drainage metagenome</name>
    <dbReference type="NCBI Taxonomy" id="410659"/>
    <lineage>
        <taxon>unclassified sequences</taxon>
        <taxon>metagenomes</taxon>
        <taxon>ecological metagenomes</taxon>
    </lineage>
</organism>
<feature type="domain" description="Integrase catalytic" evidence="6">
    <location>
        <begin position="221"/>
        <end position="382"/>
    </location>
</feature>
<dbReference type="AlphaFoldDB" id="A0A1J5TWL8"/>
<dbReference type="InterPro" id="IPR051917">
    <property type="entry name" value="Transposase-Integrase"/>
</dbReference>
<dbReference type="Gene3D" id="3.30.420.10">
    <property type="entry name" value="Ribonuclease H-like superfamily/Ribonuclease H"/>
    <property type="match status" value="1"/>
</dbReference>
<name>A0A1J5TWL8_9ZZZZ</name>
<evidence type="ECO:0000256" key="5">
    <source>
        <dbReference type="ARBA" id="ARBA00023172"/>
    </source>
</evidence>
<dbReference type="SUPFAM" id="SSF53098">
    <property type="entry name" value="Ribonuclease H-like"/>
    <property type="match status" value="1"/>
</dbReference>
<evidence type="ECO:0000259" key="6">
    <source>
        <dbReference type="PROSITE" id="PS50994"/>
    </source>
</evidence>
<dbReference type="GO" id="GO:0004803">
    <property type="term" value="F:transposase activity"/>
    <property type="evidence" value="ECO:0007669"/>
    <property type="project" value="InterPro"/>
</dbReference>
<sequence length="386" mass="44138">MKRRTRIYYTESQIALMWERWQKGDSLQHIAQLFDRNHSSVEGILAKTGGIRPAQRRRSRLALTLPEREEISRAVVAGQSARAIATFLGRAPSTISREIKRNGGQECYRASKADQAAWDRTLRPKTCKLVENRALAHIVAAKLQGLWSPEQIAGWLKQTYPSDESYQVSHETIYRSLYIQARGALKKELLAHLRRTRVMRRSRHHTQKTEDHGRIIDAVSISERPASVEDRAVPGHWEGDLLCGSGSSQIATLVERQTRYVMLVRIPSKDTEIVINALIKHAHKLPQELYKSLTWDRGTELSDHKRFTLATDIKVYFCDPQNPWQRGTNENTNGLLRQYFPKGTDLSVHSQSKLNAVARQLNERPRKTLNFETPAERFNQCVASTG</sequence>
<accession>A0A1J5TWL8</accession>
<dbReference type="Pfam" id="PF13936">
    <property type="entry name" value="HTH_38"/>
    <property type="match status" value="1"/>
</dbReference>
<dbReference type="InterPro" id="IPR036397">
    <property type="entry name" value="RNaseH_sf"/>
</dbReference>
<dbReference type="GO" id="GO:0015074">
    <property type="term" value="P:DNA integration"/>
    <property type="evidence" value="ECO:0007669"/>
    <property type="project" value="InterPro"/>
</dbReference>